<proteinExistence type="predicted"/>
<name>A0A397ITU2_9GLOM</name>
<dbReference type="AlphaFoldDB" id="A0A397ITU2"/>
<comment type="caution">
    <text evidence="1">The sequence shown here is derived from an EMBL/GenBank/DDBJ whole genome shotgun (WGS) entry which is preliminary data.</text>
</comment>
<keyword evidence="2" id="KW-1185">Reference proteome</keyword>
<dbReference type="EMBL" id="PQFF01000195">
    <property type="protein sequence ID" value="RHZ76050.1"/>
    <property type="molecule type" value="Genomic_DNA"/>
</dbReference>
<reference evidence="1 2" key="1">
    <citation type="submission" date="2018-08" db="EMBL/GenBank/DDBJ databases">
        <title>Genome and evolution of the arbuscular mycorrhizal fungus Diversispora epigaea (formerly Glomus versiforme) and its bacterial endosymbionts.</title>
        <authorList>
            <person name="Sun X."/>
            <person name="Fei Z."/>
            <person name="Harrison M."/>
        </authorList>
    </citation>
    <scope>NUCLEOTIDE SEQUENCE [LARGE SCALE GENOMIC DNA]</scope>
    <source>
        <strain evidence="1 2">IT104</strain>
    </source>
</reference>
<dbReference type="Proteomes" id="UP000266861">
    <property type="component" value="Unassembled WGS sequence"/>
</dbReference>
<gene>
    <name evidence="1" type="ORF">Glove_208g31</name>
</gene>
<accession>A0A397ITU2</accession>
<evidence type="ECO:0000313" key="2">
    <source>
        <dbReference type="Proteomes" id="UP000266861"/>
    </source>
</evidence>
<sequence length="101" mass="12175">MLESFLGRKKIACVTWIIDRHEESTHIMEYGWKRELKKVFVVYTLPLKVEPFFYRILKNKLEKADDLYSIDILWTFAGFKDAKVEMYFLEYRSNLNPTNSN</sequence>
<evidence type="ECO:0000313" key="1">
    <source>
        <dbReference type="EMBL" id="RHZ76050.1"/>
    </source>
</evidence>
<protein>
    <submittedName>
        <fullName evidence="1">Uncharacterized protein</fullName>
    </submittedName>
</protein>
<organism evidence="1 2">
    <name type="scientific">Diversispora epigaea</name>
    <dbReference type="NCBI Taxonomy" id="1348612"/>
    <lineage>
        <taxon>Eukaryota</taxon>
        <taxon>Fungi</taxon>
        <taxon>Fungi incertae sedis</taxon>
        <taxon>Mucoromycota</taxon>
        <taxon>Glomeromycotina</taxon>
        <taxon>Glomeromycetes</taxon>
        <taxon>Diversisporales</taxon>
        <taxon>Diversisporaceae</taxon>
        <taxon>Diversispora</taxon>
    </lineage>
</organism>